<dbReference type="EnsemblMetazoa" id="GBRI003287-RA">
    <property type="protein sequence ID" value="GBRI003287-PA"/>
    <property type="gene ID" value="GBRI003287"/>
</dbReference>
<accession>A0A1A9W1U8</accession>
<evidence type="ECO:0000256" key="6">
    <source>
        <dbReference type="ARBA" id="ARBA00023136"/>
    </source>
</evidence>
<keyword evidence="1" id="KW-0813">Transport</keyword>
<keyword evidence="2" id="KW-0812">Transmembrane</keyword>
<proteinExistence type="predicted"/>
<dbReference type="Proteomes" id="UP000091820">
    <property type="component" value="Unassembled WGS sequence"/>
</dbReference>
<dbReference type="InterPro" id="IPR050173">
    <property type="entry name" value="ABC_transporter_C-like"/>
</dbReference>
<evidence type="ECO:0000256" key="4">
    <source>
        <dbReference type="ARBA" id="ARBA00022840"/>
    </source>
</evidence>
<dbReference type="InterPro" id="IPR036640">
    <property type="entry name" value="ABC1_TM_sf"/>
</dbReference>
<dbReference type="VEuPathDB" id="VectorBase:GBRI003287"/>
<evidence type="ECO:0000259" key="7">
    <source>
        <dbReference type="PROSITE" id="PS50929"/>
    </source>
</evidence>
<dbReference type="Gene3D" id="1.20.1560.10">
    <property type="entry name" value="ABC transporter type 1, transmembrane domain"/>
    <property type="match status" value="1"/>
</dbReference>
<dbReference type="AlphaFoldDB" id="A0A1A9W1U8"/>
<dbReference type="GO" id="GO:0016020">
    <property type="term" value="C:membrane"/>
    <property type="evidence" value="ECO:0007669"/>
    <property type="project" value="InterPro"/>
</dbReference>
<dbReference type="GO" id="GO:0005524">
    <property type="term" value="F:ATP binding"/>
    <property type="evidence" value="ECO:0007669"/>
    <property type="project" value="UniProtKB-KW"/>
</dbReference>
<keyword evidence="6" id="KW-0472">Membrane</keyword>
<dbReference type="Pfam" id="PF00664">
    <property type="entry name" value="ABC_membrane"/>
    <property type="match status" value="1"/>
</dbReference>
<dbReference type="STRING" id="37001.A0A1A9W1U8"/>
<dbReference type="InterPro" id="IPR011527">
    <property type="entry name" value="ABC1_TM_dom"/>
</dbReference>
<dbReference type="PANTHER" id="PTHR24223">
    <property type="entry name" value="ATP-BINDING CASSETTE SUB-FAMILY C"/>
    <property type="match status" value="1"/>
</dbReference>
<feature type="domain" description="ABC transmembrane type-1" evidence="7">
    <location>
        <begin position="35"/>
        <end position="113"/>
    </location>
</feature>
<keyword evidence="4" id="KW-0067">ATP-binding</keyword>
<organism evidence="8 9">
    <name type="scientific">Glossina brevipalpis</name>
    <dbReference type="NCBI Taxonomy" id="37001"/>
    <lineage>
        <taxon>Eukaryota</taxon>
        <taxon>Metazoa</taxon>
        <taxon>Ecdysozoa</taxon>
        <taxon>Arthropoda</taxon>
        <taxon>Hexapoda</taxon>
        <taxon>Insecta</taxon>
        <taxon>Pterygota</taxon>
        <taxon>Neoptera</taxon>
        <taxon>Endopterygota</taxon>
        <taxon>Diptera</taxon>
        <taxon>Brachycera</taxon>
        <taxon>Muscomorpha</taxon>
        <taxon>Hippoboscoidea</taxon>
        <taxon>Glossinidae</taxon>
        <taxon>Glossina</taxon>
    </lineage>
</organism>
<evidence type="ECO:0000256" key="1">
    <source>
        <dbReference type="ARBA" id="ARBA00022448"/>
    </source>
</evidence>
<keyword evidence="5" id="KW-1133">Transmembrane helix</keyword>
<reference evidence="9" key="1">
    <citation type="submission" date="2014-03" db="EMBL/GenBank/DDBJ databases">
        <authorList>
            <person name="Aksoy S."/>
            <person name="Warren W."/>
            <person name="Wilson R.K."/>
        </authorList>
    </citation>
    <scope>NUCLEOTIDE SEQUENCE [LARGE SCALE GENOMIC DNA]</scope>
    <source>
        <strain evidence="9">IAEA</strain>
    </source>
</reference>
<evidence type="ECO:0000313" key="9">
    <source>
        <dbReference type="Proteomes" id="UP000091820"/>
    </source>
</evidence>
<evidence type="ECO:0000313" key="8">
    <source>
        <dbReference type="EnsemblMetazoa" id="GBRI003287-PA"/>
    </source>
</evidence>
<dbReference type="GO" id="GO:0140359">
    <property type="term" value="F:ABC-type transporter activity"/>
    <property type="evidence" value="ECO:0007669"/>
    <property type="project" value="InterPro"/>
</dbReference>
<evidence type="ECO:0000256" key="5">
    <source>
        <dbReference type="ARBA" id="ARBA00022989"/>
    </source>
</evidence>
<dbReference type="SUPFAM" id="SSF90123">
    <property type="entry name" value="ABC transporter transmembrane region"/>
    <property type="match status" value="1"/>
</dbReference>
<sequence>MFSKVKKKKKKKKKKKSEYLKQVFIFLSSSNDYLVVARYLASIALAIGSLYSSRAVFLTMLSKVLRWPLELFDTTPLGRIVSRFSKDIDTCDTVLPSVLLQFLNTCFGNLVIT</sequence>
<name>A0A1A9W1U8_9MUSC</name>
<evidence type="ECO:0000256" key="2">
    <source>
        <dbReference type="ARBA" id="ARBA00022692"/>
    </source>
</evidence>
<evidence type="ECO:0000256" key="3">
    <source>
        <dbReference type="ARBA" id="ARBA00022741"/>
    </source>
</evidence>
<reference evidence="8" key="2">
    <citation type="submission" date="2020-05" db="UniProtKB">
        <authorList>
            <consortium name="EnsemblMetazoa"/>
        </authorList>
    </citation>
    <scope>IDENTIFICATION</scope>
    <source>
        <strain evidence="8">IAEA</strain>
    </source>
</reference>
<keyword evidence="9" id="KW-1185">Reference proteome</keyword>
<keyword evidence="3" id="KW-0547">Nucleotide-binding</keyword>
<dbReference type="PROSITE" id="PS50929">
    <property type="entry name" value="ABC_TM1F"/>
    <property type="match status" value="1"/>
</dbReference>
<protein>
    <recommendedName>
        <fullName evidence="7">ABC transmembrane type-1 domain-containing protein</fullName>
    </recommendedName>
</protein>